<organism evidence="1 2">
    <name type="scientific">Pseudoroseomonas cervicalis ATCC 49957</name>
    <dbReference type="NCBI Taxonomy" id="525371"/>
    <lineage>
        <taxon>Bacteria</taxon>
        <taxon>Pseudomonadati</taxon>
        <taxon>Pseudomonadota</taxon>
        <taxon>Alphaproteobacteria</taxon>
        <taxon>Acetobacterales</taxon>
        <taxon>Roseomonadaceae</taxon>
        <taxon>Roseomonas</taxon>
    </lineage>
</organism>
<dbReference type="EMBL" id="ADVL01000677">
    <property type="protein sequence ID" value="EFH10370.1"/>
    <property type="molecule type" value="Genomic_DNA"/>
</dbReference>
<evidence type="ECO:0000313" key="2">
    <source>
        <dbReference type="Proteomes" id="UP000005324"/>
    </source>
</evidence>
<sequence length="58" mass="6279">MLTPTEVTDIDPKTFAFSSRIGDDDLRRTLAGHFDGELPALTVRVPARGEGDGATYLD</sequence>
<protein>
    <submittedName>
        <fullName evidence="1">Uncharacterized protein</fullName>
    </submittedName>
</protein>
<evidence type="ECO:0000313" key="1">
    <source>
        <dbReference type="EMBL" id="EFH10370.1"/>
    </source>
</evidence>
<keyword evidence="2" id="KW-1185">Reference proteome</keyword>
<accession>D5RQX0</accession>
<name>D5RQX0_9PROT</name>
<dbReference type="AlphaFoldDB" id="D5RQX0"/>
<dbReference type="HOGENOM" id="CLU_2976451_0_0_5"/>
<comment type="caution">
    <text evidence="1">The sequence shown here is derived from an EMBL/GenBank/DDBJ whole genome shotgun (WGS) entry which is preliminary data.</text>
</comment>
<dbReference type="Proteomes" id="UP000005324">
    <property type="component" value="Unassembled WGS sequence"/>
</dbReference>
<gene>
    <name evidence="1" type="ORF">HMPREF0731_3482</name>
</gene>
<reference evidence="1 2" key="1">
    <citation type="submission" date="2010-04" db="EMBL/GenBank/DDBJ databases">
        <authorList>
            <person name="Qin X."/>
            <person name="Bachman B."/>
            <person name="Battles P."/>
            <person name="Bell A."/>
            <person name="Bess C."/>
            <person name="Bickham C."/>
            <person name="Chaboub L."/>
            <person name="Chen D."/>
            <person name="Coyle M."/>
            <person name="Deiros D.R."/>
            <person name="Dinh H."/>
            <person name="Forbes L."/>
            <person name="Fowler G."/>
            <person name="Francisco L."/>
            <person name="Fu Q."/>
            <person name="Gubbala S."/>
            <person name="Hale W."/>
            <person name="Han Y."/>
            <person name="Hemphill L."/>
            <person name="Highlander S.K."/>
            <person name="Hirani K."/>
            <person name="Hogues M."/>
            <person name="Jackson L."/>
            <person name="Jakkamsetti A."/>
            <person name="Javaid M."/>
            <person name="Jiang H."/>
            <person name="Korchina V."/>
            <person name="Kovar C."/>
            <person name="Lara F."/>
            <person name="Lee S."/>
            <person name="Mata R."/>
            <person name="Mathew T."/>
            <person name="Moen C."/>
            <person name="Morales K."/>
            <person name="Munidasa M."/>
            <person name="Nazareth L."/>
            <person name="Ngo R."/>
            <person name="Nguyen L."/>
            <person name="Okwuonu G."/>
            <person name="Ongeri F."/>
            <person name="Patil S."/>
            <person name="Petrosino J."/>
            <person name="Pham C."/>
            <person name="Pham P."/>
            <person name="Pu L.-L."/>
            <person name="Puazo M."/>
            <person name="Raj R."/>
            <person name="Reid J."/>
            <person name="Rouhana J."/>
            <person name="Saada N."/>
            <person name="Shang Y."/>
            <person name="Simmons D."/>
            <person name="Thornton R."/>
            <person name="Warren J."/>
            <person name="Weissenberger G."/>
            <person name="Zhang J."/>
            <person name="Zhang L."/>
            <person name="Zhou C."/>
            <person name="Zhu D."/>
            <person name="Muzny D."/>
            <person name="Worley K."/>
            <person name="Gibbs R."/>
        </authorList>
    </citation>
    <scope>NUCLEOTIDE SEQUENCE [LARGE SCALE GENOMIC DNA]</scope>
    <source>
        <strain evidence="1 2">ATCC 49957</strain>
    </source>
</reference>
<proteinExistence type="predicted"/>